<dbReference type="InterPro" id="IPR015797">
    <property type="entry name" value="NUDIX_hydrolase-like_dom_sf"/>
</dbReference>
<feature type="domain" description="Nudix hydrolase" evidence="2">
    <location>
        <begin position="123"/>
        <end position="274"/>
    </location>
</feature>
<dbReference type="OrthoDB" id="4556257at2"/>
<dbReference type="Pfam" id="PF00293">
    <property type="entry name" value="NUDIX"/>
    <property type="match status" value="1"/>
</dbReference>
<evidence type="ECO:0000259" key="2">
    <source>
        <dbReference type="PROSITE" id="PS51462"/>
    </source>
</evidence>
<keyword evidence="4" id="KW-1185">Reference proteome</keyword>
<dbReference type="PROSITE" id="PS51462">
    <property type="entry name" value="NUDIX"/>
    <property type="match status" value="1"/>
</dbReference>
<protein>
    <submittedName>
        <fullName evidence="3">NUDIX domain-containing protein</fullName>
    </submittedName>
</protein>
<dbReference type="Gene3D" id="3.90.79.10">
    <property type="entry name" value="Nucleoside Triphosphate Pyrophosphohydrolase"/>
    <property type="match status" value="1"/>
</dbReference>
<comment type="caution">
    <text evidence="3">The sequence shown here is derived from an EMBL/GenBank/DDBJ whole genome shotgun (WGS) entry which is preliminary data.</text>
</comment>
<evidence type="ECO:0000313" key="4">
    <source>
        <dbReference type="Proteomes" id="UP000450000"/>
    </source>
</evidence>
<proteinExistence type="predicted"/>
<evidence type="ECO:0000313" key="3">
    <source>
        <dbReference type="EMBL" id="MQS17768.1"/>
    </source>
</evidence>
<organism evidence="3 4">
    <name type="scientific">Streptomyces kaniharaensis</name>
    <dbReference type="NCBI Taxonomy" id="212423"/>
    <lineage>
        <taxon>Bacteria</taxon>
        <taxon>Bacillati</taxon>
        <taxon>Actinomycetota</taxon>
        <taxon>Actinomycetes</taxon>
        <taxon>Kitasatosporales</taxon>
        <taxon>Streptomycetaceae</taxon>
        <taxon>Streptomyces</taxon>
    </lineage>
</organism>
<dbReference type="AlphaFoldDB" id="A0A6N7L508"/>
<sequence length="312" mass="33217">MGTVGAGAAVAEAVRPVAGRPGSSTLCQHEPVTERQLAPAEVEVLAPARIRLAETAAPELSSDECAAMDRAWAEAVEANPTFFDGPVAVCAGLRPDGPQGLVLAWARTTYRRFVLRRVPGATGWLPALFVAVVQPTDDGRVLVGRMSGLTAHPGRWGLPGGNVEPPEHGDLLGLPALQRHAARELLEETGLDTRPEHLTQWLVVRGANGNVGVLYLAPPRPAGELRDHFTAMLAAERARGVELEFDEMALLATPSEAADLTGPQVDYLQPVLRHYDEHRRSTAAPGGAASDTPDPQPVRTVMPPLDVPRSSR</sequence>
<dbReference type="InterPro" id="IPR000086">
    <property type="entry name" value="NUDIX_hydrolase_dom"/>
</dbReference>
<accession>A0A6N7L508</accession>
<dbReference type="CDD" id="cd02883">
    <property type="entry name" value="NUDIX_Hydrolase"/>
    <property type="match status" value="1"/>
</dbReference>
<evidence type="ECO:0000256" key="1">
    <source>
        <dbReference type="SAM" id="MobiDB-lite"/>
    </source>
</evidence>
<dbReference type="SUPFAM" id="SSF55811">
    <property type="entry name" value="Nudix"/>
    <property type="match status" value="1"/>
</dbReference>
<dbReference type="EMBL" id="WBOF01000006">
    <property type="protein sequence ID" value="MQS17768.1"/>
    <property type="molecule type" value="Genomic_DNA"/>
</dbReference>
<feature type="region of interest" description="Disordered" evidence="1">
    <location>
        <begin position="276"/>
        <end position="312"/>
    </location>
</feature>
<name>A0A6N7L508_9ACTN</name>
<dbReference type="Proteomes" id="UP000450000">
    <property type="component" value="Unassembled WGS sequence"/>
</dbReference>
<reference evidence="3 4" key="1">
    <citation type="submission" date="2019-09" db="EMBL/GenBank/DDBJ databases">
        <title>Genome Sequences of Streptomyces kaniharaensis ATCC 21070.</title>
        <authorList>
            <person name="Zhu W."/>
            <person name="De Crecy-Lagard V."/>
            <person name="Richards N.G."/>
        </authorList>
    </citation>
    <scope>NUCLEOTIDE SEQUENCE [LARGE SCALE GENOMIC DNA]</scope>
    <source>
        <strain evidence="3 4">SF-557</strain>
    </source>
</reference>
<gene>
    <name evidence="3" type="ORF">F7Q99_37670</name>
</gene>